<feature type="region of interest" description="Disordered" evidence="1">
    <location>
        <begin position="183"/>
        <end position="202"/>
    </location>
</feature>
<name>A0AAN7CRI8_9PEZI</name>
<dbReference type="InterPro" id="IPR045864">
    <property type="entry name" value="aa-tRNA-synth_II/BPL/LPL"/>
</dbReference>
<dbReference type="PANTHER" id="PTHR10993:SF7">
    <property type="entry name" value="LIPOYLTRANSFERASE 2, MITOCHONDRIAL-RELATED"/>
    <property type="match status" value="1"/>
</dbReference>
<sequence length="367" mass="39444">MAPLRLRHLHLPSIHPDYVPYSLASRVQEHLRRQHLDFKDGSSPTRPPPPTLISFTPSPIYTLGRRQTAPLSAAEAARLTAPLHIPPPSSPTPTAASSPPNDGGVFITRPRLLHSPRGGLTTYHGPGQVVLWPVLDVKSPHHANFSVRCYARLLETTTMAMLRALFGIHAFTTDDPGVWVRQNPPQSPPAARGVDAEETTGGEGETLAKIAALGVHLRRHVTALGTAINVNMPEYQPQQQSGGEDDKAVNNNNPWARFIACGLEGRGVTSVAGQILPSSTSSSSPTVDGALGRAQKGAMERLVAGAWAEELARRLGLGGQEEGGGVEVVGEEEVVQLMEGLLSSGEGKEEEESAYVERMRDVLRSRR</sequence>
<evidence type="ECO:0000259" key="2">
    <source>
        <dbReference type="PROSITE" id="PS51733"/>
    </source>
</evidence>
<dbReference type="Gene3D" id="3.30.930.10">
    <property type="entry name" value="Bira Bifunctional Protein, Domain 2"/>
    <property type="match status" value="1"/>
</dbReference>
<feature type="region of interest" description="Disordered" evidence="1">
    <location>
        <begin position="82"/>
        <end position="109"/>
    </location>
</feature>
<dbReference type="Pfam" id="PF21948">
    <property type="entry name" value="LplA-B_cat"/>
    <property type="match status" value="1"/>
</dbReference>
<comment type="caution">
    <text evidence="3">The sequence shown here is derived from an EMBL/GenBank/DDBJ whole genome shotgun (WGS) entry which is preliminary data.</text>
</comment>
<evidence type="ECO:0000313" key="3">
    <source>
        <dbReference type="EMBL" id="KAK4246999.1"/>
    </source>
</evidence>
<evidence type="ECO:0000313" key="4">
    <source>
        <dbReference type="Proteomes" id="UP001303647"/>
    </source>
</evidence>
<dbReference type="SUPFAM" id="SSF55681">
    <property type="entry name" value="Class II aaRS and biotin synthetases"/>
    <property type="match status" value="1"/>
</dbReference>
<dbReference type="PROSITE" id="PS51733">
    <property type="entry name" value="BPL_LPL_CATALYTIC"/>
    <property type="match status" value="1"/>
</dbReference>
<feature type="domain" description="BPL/LPL catalytic" evidence="2">
    <location>
        <begin position="46"/>
        <end position="276"/>
    </location>
</feature>
<reference evidence="3" key="2">
    <citation type="submission" date="2023-05" db="EMBL/GenBank/DDBJ databases">
        <authorList>
            <consortium name="Lawrence Berkeley National Laboratory"/>
            <person name="Steindorff A."/>
            <person name="Hensen N."/>
            <person name="Bonometti L."/>
            <person name="Westerberg I."/>
            <person name="Brannstrom I.O."/>
            <person name="Guillou S."/>
            <person name="Cros-Aarteil S."/>
            <person name="Calhoun S."/>
            <person name="Haridas S."/>
            <person name="Kuo A."/>
            <person name="Mondo S."/>
            <person name="Pangilinan J."/>
            <person name="Riley R."/>
            <person name="Labutti K."/>
            <person name="Andreopoulos B."/>
            <person name="Lipzen A."/>
            <person name="Chen C."/>
            <person name="Yanf M."/>
            <person name="Daum C."/>
            <person name="Ng V."/>
            <person name="Clum A."/>
            <person name="Ohm R."/>
            <person name="Martin F."/>
            <person name="Silar P."/>
            <person name="Natvig D."/>
            <person name="Lalanne C."/>
            <person name="Gautier V."/>
            <person name="Ament-Velasquez S.L."/>
            <person name="Kruys A."/>
            <person name="Hutchinson M.I."/>
            <person name="Powell A.J."/>
            <person name="Barry K."/>
            <person name="Miller A.N."/>
            <person name="Grigoriev I.V."/>
            <person name="Debuchy R."/>
            <person name="Gladieux P."/>
            <person name="Thoren M.H."/>
            <person name="Johannesson H."/>
        </authorList>
    </citation>
    <scope>NUCLEOTIDE SEQUENCE</scope>
    <source>
        <strain evidence="3">CBS 359.72</strain>
    </source>
</reference>
<dbReference type="AlphaFoldDB" id="A0AAN7CRI8"/>
<proteinExistence type="predicted"/>
<evidence type="ECO:0000256" key="1">
    <source>
        <dbReference type="SAM" id="MobiDB-lite"/>
    </source>
</evidence>
<dbReference type="InterPro" id="IPR004143">
    <property type="entry name" value="BPL_LPL_catalytic"/>
</dbReference>
<protein>
    <submittedName>
        <fullName evidence="3">Octanoyltransferase</fullName>
    </submittedName>
</protein>
<dbReference type="EMBL" id="MU857662">
    <property type="protein sequence ID" value="KAK4246999.1"/>
    <property type="molecule type" value="Genomic_DNA"/>
</dbReference>
<keyword evidence="4" id="KW-1185">Reference proteome</keyword>
<accession>A0AAN7CRI8</accession>
<organism evidence="3 4">
    <name type="scientific">Corynascus novoguineensis</name>
    <dbReference type="NCBI Taxonomy" id="1126955"/>
    <lineage>
        <taxon>Eukaryota</taxon>
        <taxon>Fungi</taxon>
        <taxon>Dikarya</taxon>
        <taxon>Ascomycota</taxon>
        <taxon>Pezizomycotina</taxon>
        <taxon>Sordariomycetes</taxon>
        <taxon>Sordariomycetidae</taxon>
        <taxon>Sordariales</taxon>
        <taxon>Chaetomiaceae</taxon>
        <taxon>Corynascus</taxon>
    </lineage>
</organism>
<dbReference type="Proteomes" id="UP001303647">
    <property type="component" value="Unassembled WGS sequence"/>
</dbReference>
<dbReference type="GO" id="GO:0009249">
    <property type="term" value="P:protein lipoylation"/>
    <property type="evidence" value="ECO:0007669"/>
    <property type="project" value="TreeGrafter"/>
</dbReference>
<dbReference type="GO" id="GO:0033819">
    <property type="term" value="F:lipoyl(octanoyl) transferase activity"/>
    <property type="evidence" value="ECO:0007669"/>
    <property type="project" value="TreeGrafter"/>
</dbReference>
<gene>
    <name evidence="3" type="ORF">C7999DRAFT_41619</name>
</gene>
<dbReference type="PANTHER" id="PTHR10993">
    <property type="entry name" value="OCTANOYLTRANSFERASE"/>
    <property type="match status" value="1"/>
</dbReference>
<reference evidence="3" key="1">
    <citation type="journal article" date="2023" name="Mol. Phylogenet. Evol.">
        <title>Genome-scale phylogeny and comparative genomics of the fungal order Sordariales.</title>
        <authorList>
            <person name="Hensen N."/>
            <person name="Bonometti L."/>
            <person name="Westerberg I."/>
            <person name="Brannstrom I.O."/>
            <person name="Guillou S."/>
            <person name="Cros-Aarteil S."/>
            <person name="Calhoun S."/>
            <person name="Haridas S."/>
            <person name="Kuo A."/>
            <person name="Mondo S."/>
            <person name="Pangilinan J."/>
            <person name="Riley R."/>
            <person name="LaButti K."/>
            <person name="Andreopoulos B."/>
            <person name="Lipzen A."/>
            <person name="Chen C."/>
            <person name="Yan M."/>
            <person name="Daum C."/>
            <person name="Ng V."/>
            <person name="Clum A."/>
            <person name="Steindorff A."/>
            <person name="Ohm R.A."/>
            <person name="Martin F."/>
            <person name="Silar P."/>
            <person name="Natvig D.O."/>
            <person name="Lalanne C."/>
            <person name="Gautier V."/>
            <person name="Ament-Velasquez S.L."/>
            <person name="Kruys A."/>
            <person name="Hutchinson M.I."/>
            <person name="Powell A.J."/>
            <person name="Barry K."/>
            <person name="Miller A.N."/>
            <person name="Grigoriev I.V."/>
            <person name="Debuchy R."/>
            <person name="Gladieux P."/>
            <person name="Hiltunen Thoren M."/>
            <person name="Johannesson H."/>
        </authorList>
    </citation>
    <scope>NUCLEOTIDE SEQUENCE</scope>
    <source>
        <strain evidence="3">CBS 359.72</strain>
    </source>
</reference>